<evidence type="ECO:0000313" key="4">
    <source>
        <dbReference type="Proteomes" id="UP000002630"/>
    </source>
</evidence>
<organism evidence="3 4">
    <name type="scientific">Ectocarpus siliculosus</name>
    <name type="common">Brown alga</name>
    <name type="synonym">Conferva siliculosa</name>
    <dbReference type="NCBI Taxonomy" id="2880"/>
    <lineage>
        <taxon>Eukaryota</taxon>
        <taxon>Sar</taxon>
        <taxon>Stramenopiles</taxon>
        <taxon>Ochrophyta</taxon>
        <taxon>PX clade</taxon>
        <taxon>Phaeophyceae</taxon>
        <taxon>Ectocarpales</taxon>
        <taxon>Ectocarpaceae</taxon>
        <taxon>Ectocarpus</taxon>
    </lineage>
</organism>
<evidence type="ECO:0008006" key="5">
    <source>
        <dbReference type="Google" id="ProtNLM"/>
    </source>
</evidence>
<dbReference type="OrthoDB" id="10511921at2759"/>
<protein>
    <recommendedName>
        <fullName evidence="5">BAR domain-containing protein</fullName>
    </recommendedName>
</protein>
<keyword evidence="1" id="KW-0175">Coiled coil</keyword>
<dbReference type="Proteomes" id="UP000002630">
    <property type="component" value="Linkage Group LG01"/>
</dbReference>
<dbReference type="EMBL" id="FN647682">
    <property type="protein sequence ID" value="CBN76790.1"/>
    <property type="molecule type" value="Genomic_DNA"/>
</dbReference>
<proteinExistence type="predicted"/>
<dbReference type="SUPFAM" id="SSF103657">
    <property type="entry name" value="BAR/IMD domain-like"/>
    <property type="match status" value="1"/>
</dbReference>
<evidence type="ECO:0000256" key="2">
    <source>
        <dbReference type="SAM" id="MobiDB-lite"/>
    </source>
</evidence>
<feature type="compositionally biased region" description="Gly residues" evidence="2">
    <location>
        <begin position="264"/>
        <end position="274"/>
    </location>
</feature>
<dbReference type="InParanoid" id="D8LBT1"/>
<evidence type="ECO:0000313" key="3">
    <source>
        <dbReference type="EMBL" id="CBN76790.1"/>
    </source>
</evidence>
<feature type="region of interest" description="Disordered" evidence="2">
    <location>
        <begin position="218"/>
        <end position="396"/>
    </location>
</feature>
<name>D8LBT1_ECTSI</name>
<dbReference type="AlphaFoldDB" id="D8LBT1"/>
<dbReference type="EMBL" id="FN649726">
    <property type="protein sequence ID" value="CBN76790.1"/>
    <property type="molecule type" value="Genomic_DNA"/>
</dbReference>
<accession>D8LBT1</accession>
<sequence length="396" mass="40656">MQVYLTSWQAMCRASAAIAKGLAKLAKGSDGAVGARGDNDGVKDKQGVSPLVDMARLYDSAHRAIDRGVREPTQRVVEDTTLRETGALLSRFPPIFAKVTRRKQVLADVEAAKSRVRAAEAAREKERDSFAVVAGKEHRRRMSDALATAVAVAEGVTAEVVADAERLEREREAMLVPQVSALVGGQAFFMRRSAVVLEKLASQLPHSALALCQLLGPRPMENRSAPPPLPRRRSSIQQTLSPSVAPVDVSGHSAGSSSTVVRGFDGGGSGGGGSSSSTMGLVSPHQQAATTTTPALSPPGLQPHGAKFEPVGLSPTGSSASSPPPPPAAVGTPDRSQSCSRPSAMARGDPTSTSKSAEAMNPAAAAAAAAAAAPAAPLLPPRPEISGGRAGGDGKR</sequence>
<keyword evidence="4" id="KW-1185">Reference proteome</keyword>
<feature type="coiled-coil region" evidence="1">
    <location>
        <begin position="102"/>
        <end position="129"/>
    </location>
</feature>
<dbReference type="Gene3D" id="1.20.1270.60">
    <property type="entry name" value="Arfaptin homology (AH) domain/BAR domain"/>
    <property type="match status" value="1"/>
</dbReference>
<feature type="compositionally biased region" description="Low complexity" evidence="2">
    <location>
        <begin position="362"/>
        <end position="376"/>
    </location>
</feature>
<evidence type="ECO:0000256" key="1">
    <source>
        <dbReference type="SAM" id="Coils"/>
    </source>
</evidence>
<gene>
    <name evidence="3" type="ORF">Esi_0000_0631</name>
</gene>
<dbReference type="InterPro" id="IPR027267">
    <property type="entry name" value="AH/BAR_dom_sf"/>
</dbReference>
<reference evidence="3 4" key="1">
    <citation type="journal article" date="2010" name="Nature">
        <title>The Ectocarpus genome and the independent evolution of multicellularity in brown algae.</title>
        <authorList>
            <person name="Cock J.M."/>
            <person name="Sterck L."/>
            <person name="Rouze P."/>
            <person name="Scornet D."/>
            <person name="Allen A.E."/>
            <person name="Amoutzias G."/>
            <person name="Anthouard V."/>
            <person name="Artiguenave F."/>
            <person name="Aury J.M."/>
            <person name="Badger J.H."/>
            <person name="Beszteri B."/>
            <person name="Billiau K."/>
            <person name="Bonnet E."/>
            <person name="Bothwell J.H."/>
            <person name="Bowler C."/>
            <person name="Boyen C."/>
            <person name="Brownlee C."/>
            <person name="Carrano C.J."/>
            <person name="Charrier B."/>
            <person name="Cho G.Y."/>
            <person name="Coelho S.M."/>
            <person name="Collen J."/>
            <person name="Corre E."/>
            <person name="Da Silva C."/>
            <person name="Delage L."/>
            <person name="Delaroque N."/>
            <person name="Dittami S.M."/>
            <person name="Doulbeau S."/>
            <person name="Elias M."/>
            <person name="Farnham G."/>
            <person name="Gachon C.M."/>
            <person name="Gschloessl B."/>
            <person name="Heesch S."/>
            <person name="Jabbari K."/>
            <person name="Jubin C."/>
            <person name="Kawai H."/>
            <person name="Kimura K."/>
            <person name="Kloareg B."/>
            <person name="Kupper F.C."/>
            <person name="Lang D."/>
            <person name="Le Bail A."/>
            <person name="Leblanc C."/>
            <person name="Lerouge P."/>
            <person name="Lohr M."/>
            <person name="Lopez P.J."/>
            <person name="Martens C."/>
            <person name="Maumus F."/>
            <person name="Michel G."/>
            <person name="Miranda-Saavedra D."/>
            <person name="Morales J."/>
            <person name="Moreau H."/>
            <person name="Motomura T."/>
            <person name="Nagasato C."/>
            <person name="Napoli C.A."/>
            <person name="Nelson D.R."/>
            <person name="Nyvall-Collen P."/>
            <person name="Peters A.F."/>
            <person name="Pommier C."/>
            <person name="Potin P."/>
            <person name="Poulain J."/>
            <person name="Quesneville H."/>
            <person name="Read B."/>
            <person name="Rensing S.A."/>
            <person name="Ritter A."/>
            <person name="Rousvoal S."/>
            <person name="Samanta M."/>
            <person name="Samson G."/>
            <person name="Schroeder D.C."/>
            <person name="Segurens B."/>
            <person name="Strittmatter M."/>
            <person name="Tonon T."/>
            <person name="Tregear J.W."/>
            <person name="Valentin K."/>
            <person name="von Dassow P."/>
            <person name="Yamagishi T."/>
            <person name="Van de Peer Y."/>
            <person name="Wincker P."/>
        </authorList>
    </citation>
    <scope>NUCLEOTIDE SEQUENCE [LARGE SCALE GENOMIC DNA]</scope>
    <source>
        <strain evidence="4">Ec32 / CCAP1310/4</strain>
    </source>
</reference>